<dbReference type="AlphaFoldDB" id="A0A6J3MC33"/>
<evidence type="ECO:0000313" key="3">
    <source>
        <dbReference type="RefSeq" id="XP_033462617.1"/>
    </source>
</evidence>
<reference evidence="3" key="2">
    <citation type="submission" date="2020-04" db="EMBL/GenBank/DDBJ databases">
        <authorList>
            <consortium name="NCBI Genome Project"/>
        </authorList>
    </citation>
    <scope>NUCLEOTIDE SEQUENCE</scope>
    <source>
        <strain evidence="3">CBS 342.82</strain>
    </source>
</reference>
<sequence>MDKLSQQCPQEPEMVWPPLNVTMLKNGFWMLPELPELPVLPVLPVINLHDLFPELPADVFSQATTPAEPVMANGFGPQPMPTQTFAGRVTKRSTSTRPISADKPHNKLHARVIDHHHNVPQRCRAKTINRDPKKNTTPVEPRQPVLQYPPPNMTMVNRGPGLPLYPRIEPPQQHVAQYPPPNVTMINMGPGKMRFVTNQAPGLSAAAQADLDRRSKQHSVLMAAVNGPLLPAMSLEPAGVGQFSSAGFVAVPEMYPDHTSWM</sequence>
<keyword evidence="2" id="KW-1185">Reference proteome</keyword>
<name>A0A6J3MC33_9PEZI</name>
<organism evidence="3">
    <name type="scientific">Dissoconium aciculare CBS 342.82</name>
    <dbReference type="NCBI Taxonomy" id="1314786"/>
    <lineage>
        <taxon>Eukaryota</taxon>
        <taxon>Fungi</taxon>
        <taxon>Dikarya</taxon>
        <taxon>Ascomycota</taxon>
        <taxon>Pezizomycotina</taxon>
        <taxon>Dothideomycetes</taxon>
        <taxon>Dothideomycetidae</taxon>
        <taxon>Mycosphaerellales</taxon>
        <taxon>Dissoconiaceae</taxon>
        <taxon>Dissoconium</taxon>
    </lineage>
</organism>
<evidence type="ECO:0000256" key="1">
    <source>
        <dbReference type="SAM" id="MobiDB-lite"/>
    </source>
</evidence>
<gene>
    <name evidence="3" type="ORF">K489DRAFT_162152</name>
</gene>
<evidence type="ECO:0000313" key="2">
    <source>
        <dbReference type="Proteomes" id="UP000504637"/>
    </source>
</evidence>
<feature type="region of interest" description="Disordered" evidence="1">
    <location>
        <begin position="129"/>
        <end position="153"/>
    </location>
</feature>
<protein>
    <submittedName>
        <fullName evidence="3">Uncharacterized protein</fullName>
    </submittedName>
</protein>
<reference evidence="3" key="1">
    <citation type="submission" date="2020-01" db="EMBL/GenBank/DDBJ databases">
        <authorList>
            <consortium name="DOE Joint Genome Institute"/>
            <person name="Haridas S."/>
            <person name="Albert R."/>
            <person name="Binder M."/>
            <person name="Bloem J."/>
            <person name="Labutti K."/>
            <person name="Salamov A."/>
            <person name="Andreopoulos B."/>
            <person name="Baker S.E."/>
            <person name="Barry K."/>
            <person name="Bills G."/>
            <person name="Bluhm B.H."/>
            <person name="Cannon C."/>
            <person name="Castanera R."/>
            <person name="Culley D.E."/>
            <person name="Daum C."/>
            <person name="Ezra D."/>
            <person name="Gonzalez J.B."/>
            <person name="Henrissat B."/>
            <person name="Kuo A."/>
            <person name="Liang C."/>
            <person name="Lipzen A."/>
            <person name="Lutzoni F."/>
            <person name="Magnuson J."/>
            <person name="Mondo S."/>
            <person name="Nolan M."/>
            <person name="Ohm R."/>
            <person name="Pangilinan J."/>
            <person name="Park H.-J."/>
            <person name="Ramirez L."/>
            <person name="Alfaro M."/>
            <person name="Sun H."/>
            <person name="Tritt A."/>
            <person name="Yoshinaga Y."/>
            <person name="Zwiers L.-H."/>
            <person name="Turgeon B.G."/>
            <person name="Goodwin S.B."/>
            <person name="Spatafora J.W."/>
            <person name="Crous P.W."/>
            <person name="Grigoriev I.V."/>
        </authorList>
    </citation>
    <scope>NUCLEOTIDE SEQUENCE</scope>
    <source>
        <strain evidence="3">CBS 342.82</strain>
    </source>
</reference>
<dbReference type="RefSeq" id="XP_033462617.1">
    <property type="nucleotide sequence ID" value="XM_033599305.1"/>
</dbReference>
<accession>A0A6J3MC33</accession>
<dbReference type="GeneID" id="54357104"/>
<reference evidence="3" key="3">
    <citation type="submission" date="2025-08" db="UniProtKB">
        <authorList>
            <consortium name="RefSeq"/>
        </authorList>
    </citation>
    <scope>IDENTIFICATION</scope>
    <source>
        <strain evidence="3">CBS 342.82</strain>
    </source>
</reference>
<dbReference type="Proteomes" id="UP000504637">
    <property type="component" value="Unplaced"/>
</dbReference>
<proteinExistence type="predicted"/>